<reference evidence="5" key="1">
    <citation type="journal article" date="2015" name="Nature">
        <title>Complex archaea that bridge the gap between prokaryotes and eukaryotes.</title>
        <authorList>
            <person name="Spang A."/>
            <person name="Saw J.H."/>
            <person name="Jorgensen S.L."/>
            <person name="Zaremba-Niedzwiedzka K."/>
            <person name="Martijn J."/>
            <person name="Lind A.E."/>
            <person name="van Eijk R."/>
            <person name="Schleper C."/>
            <person name="Guy L."/>
            <person name="Ettema T.J."/>
        </authorList>
    </citation>
    <scope>NUCLEOTIDE SEQUENCE</scope>
</reference>
<accession>A0A0F9SXS7</accession>
<evidence type="ECO:0000256" key="1">
    <source>
        <dbReference type="ARBA" id="ARBA00022612"/>
    </source>
</evidence>
<evidence type="ECO:0000256" key="3">
    <source>
        <dbReference type="ARBA" id="ARBA00022801"/>
    </source>
</evidence>
<evidence type="ECO:0000256" key="2">
    <source>
        <dbReference type="ARBA" id="ARBA00022670"/>
    </source>
</evidence>
<evidence type="ECO:0000259" key="4">
    <source>
        <dbReference type="Pfam" id="PF04586"/>
    </source>
</evidence>
<dbReference type="GO" id="GO:0006508">
    <property type="term" value="P:proteolysis"/>
    <property type="evidence" value="ECO:0007669"/>
    <property type="project" value="UniProtKB-KW"/>
</dbReference>
<dbReference type="GO" id="GO:0008233">
    <property type="term" value="F:peptidase activity"/>
    <property type="evidence" value="ECO:0007669"/>
    <property type="project" value="UniProtKB-KW"/>
</dbReference>
<keyword evidence="3" id="KW-0378">Hydrolase</keyword>
<dbReference type="Pfam" id="PF04586">
    <property type="entry name" value="Peptidase_S78"/>
    <property type="match status" value="1"/>
</dbReference>
<dbReference type="InterPro" id="IPR054613">
    <property type="entry name" value="Peptidase_S78_dom"/>
</dbReference>
<evidence type="ECO:0000313" key="5">
    <source>
        <dbReference type="EMBL" id="KKN71744.1"/>
    </source>
</evidence>
<dbReference type="EMBL" id="LAZR01000377">
    <property type="protein sequence ID" value="KKN71744.1"/>
    <property type="molecule type" value="Genomic_DNA"/>
</dbReference>
<sequence>MSEKRIYRSGYSVEGKRVVATDFSKDRDGERIDPAGVDLRSFKKNPIMLFGHNHQQLPIGTAESIRKSAHDITFEPLFSNATQLAREVAALWKEGVLKAVSIGFIPKEVEDNIFTKTELIEISVVNVPSNPNALAEAKAKGLNVELLNKQATGNPNLDKFPDTRAWDASAAIKRIRSWAGGPAKEDIDFNKYKQAFAWHDTTQPEKITSYKLPFSDVEDDELKAVWRGVAAAEGALLGARGGVDLPDATRRTVHNFLGVYYKKFEREQPEFRSFETIEQVLEMRKSLLAQDAIEFIAALHSPQSEKKQAVISDEVEIAVKDEQVLQAALEGFLQVVNSKSNVLLSLIKKHGKKEKGK</sequence>
<proteinExistence type="predicted"/>
<comment type="caution">
    <text evidence="5">The sequence shown here is derived from an EMBL/GenBank/DDBJ whole genome shotgun (WGS) entry which is preliminary data.</text>
</comment>
<keyword evidence="2" id="KW-0645">Protease</keyword>
<organism evidence="5">
    <name type="scientific">marine sediment metagenome</name>
    <dbReference type="NCBI Taxonomy" id="412755"/>
    <lineage>
        <taxon>unclassified sequences</taxon>
        <taxon>metagenomes</taxon>
        <taxon>ecological metagenomes</taxon>
    </lineage>
</organism>
<protein>
    <recommendedName>
        <fullName evidence="4">Prohead serine protease domain-containing protein</fullName>
    </recommendedName>
</protein>
<dbReference type="AlphaFoldDB" id="A0A0F9SXS7"/>
<gene>
    <name evidence="5" type="ORF">LCGC14_0418100</name>
</gene>
<keyword evidence="1" id="KW-1188">Viral release from host cell</keyword>
<name>A0A0F9SXS7_9ZZZZ</name>
<feature type="domain" description="Prohead serine protease" evidence="4">
    <location>
        <begin position="44"/>
        <end position="140"/>
    </location>
</feature>